<sequence length="562" mass="58584">MPGPRDTPADTPAGTLAATLERLDGAPYARYRSLTGRPWPLGGGTTASLRHGQADPFAPPSRWEVRCPRTPFAALALTTAVRRRALAGFLARSARSAAGPFRIDAGGQEVVQRSSCEVSADGSVVLRPAYALPGPRRRIDGHRAAADLAGTLPALVTEHVLGVDLEQARAFCDAVEDAAHLRSLLPGLGLVAFVADGAVLPRASGVDDRPLAGAVPFDSPPSLRVEVDLPHRGRTSGMGVPTGVTVLVGGGFHGKSTLLRALEAGVDDHVPGDGRDLVVTDPGAVAVRAEDGRAVTRVDVGAFVSGLPGGADPRDFTTADASGSTSQAAATVEALEAGARVLLLDEDTTATNLMVRDARMQELVAKSSEPLNPFVDLVRSLADDHAVSTVLVVGSSGDYLDVADRVLLLESYRCHDVTDRAREVARRPTGRVAEAGTFPAVRARVPDPAGVDATARGRRRVSAVGTDTLRLGEDDVDVRAVRQFTDPAQVTGAGLALDHAVAAGHLDGRRTLAEVLDRLEADLAGPTGGWTGGAAADVAVPRRHEVAAALNRLRSLRVLRLR</sequence>
<dbReference type="RefSeq" id="WP_370439479.1">
    <property type="nucleotide sequence ID" value="NZ_JBGFTU010000001.1"/>
</dbReference>
<evidence type="ECO:0000313" key="4">
    <source>
        <dbReference type="EMBL" id="MEZ0163222.1"/>
    </source>
</evidence>
<feature type="domain" description="ATPase of the ABC class C-terminal" evidence="1">
    <location>
        <begin position="167"/>
        <end position="435"/>
    </location>
</feature>
<dbReference type="EMBL" id="JBGFTU010000001">
    <property type="protein sequence ID" value="MEZ0163222.1"/>
    <property type="molecule type" value="Genomic_DNA"/>
</dbReference>
<dbReference type="Pfam" id="PF21117">
    <property type="entry name" value="MRB1590_C"/>
    <property type="match status" value="1"/>
</dbReference>
<dbReference type="Pfam" id="PF20446">
    <property type="entry name" value="ABC_N"/>
    <property type="match status" value="1"/>
</dbReference>
<dbReference type="Pfam" id="PF09818">
    <property type="entry name" value="ABC_ATPase"/>
    <property type="match status" value="1"/>
</dbReference>
<dbReference type="InterPro" id="IPR049069">
    <property type="entry name" value="MRB1590-like_C"/>
</dbReference>
<feature type="domain" description="MRB1590-like C-terminal" evidence="3">
    <location>
        <begin position="460"/>
        <end position="558"/>
    </location>
</feature>
<dbReference type="Gene3D" id="3.40.50.300">
    <property type="entry name" value="P-loop containing nucleotide triphosphate hydrolases"/>
    <property type="match status" value="1"/>
</dbReference>
<dbReference type="CDD" id="cd00267">
    <property type="entry name" value="ABC_ATPase"/>
    <property type="match status" value="1"/>
</dbReference>
<proteinExistence type="predicted"/>
<evidence type="ECO:0000259" key="1">
    <source>
        <dbReference type="Pfam" id="PF09818"/>
    </source>
</evidence>
<evidence type="ECO:0000259" key="3">
    <source>
        <dbReference type="Pfam" id="PF21117"/>
    </source>
</evidence>
<name>A0ABV4GX74_9ACTN</name>
<dbReference type="PANTHER" id="PTHR38149">
    <property type="entry name" value="ATPASE"/>
    <property type="match status" value="1"/>
</dbReference>
<dbReference type="InterPro" id="IPR046833">
    <property type="entry name" value="ABC_N"/>
</dbReference>
<comment type="caution">
    <text evidence="4">The sequence shown here is derived from an EMBL/GenBank/DDBJ whole genome shotgun (WGS) entry which is preliminary data.</text>
</comment>
<dbReference type="InterPro" id="IPR027417">
    <property type="entry name" value="P-loop_NTPase"/>
</dbReference>
<dbReference type="InterPro" id="IPR019195">
    <property type="entry name" value="ABC_ATPase_put"/>
</dbReference>
<organism evidence="4 5">
    <name type="scientific">Kineococcus halophytocola</name>
    <dbReference type="NCBI Taxonomy" id="3234027"/>
    <lineage>
        <taxon>Bacteria</taxon>
        <taxon>Bacillati</taxon>
        <taxon>Actinomycetota</taxon>
        <taxon>Actinomycetes</taxon>
        <taxon>Kineosporiales</taxon>
        <taxon>Kineosporiaceae</taxon>
        <taxon>Kineococcus</taxon>
    </lineage>
</organism>
<keyword evidence="5" id="KW-1185">Reference proteome</keyword>
<dbReference type="SUPFAM" id="SSF52540">
    <property type="entry name" value="P-loop containing nucleoside triphosphate hydrolases"/>
    <property type="match status" value="1"/>
</dbReference>
<gene>
    <name evidence="4" type="ORF">AB2L27_00415</name>
</gene>
<dbReference type="InterPro" id="IPR046834">
    <property type="entry name" value="ABC_ATPase_C"/>
</dbReference>
<feature type="domain" description="ATPase of the ABC class N-terminal" evidence="2">
    <location>
        <begin position="15"/>
        <end position="161"/>
    </location>
</feature>
<evidence type="ECO:0000313" key="5">
    <source>
        <dbReference type="Proteomes" id="UP001565927"/>
    </source>
</evidence>
<reference evidence="4 5" key="1">
    <citation type="submission" date="2024-07" db="EMBL/GenBank/DDBJ databases">
        <authorList>
            <person name="Thanompreechachai J."/>
            <person name="Duangmal K."/>
        </authorList>
    </citation>
    <scope>NUCLEOTIDE SEQUENCE [LARGE SCALE GENOMIC DNA]</scope>
    <source>
        <strain evidence="4 5">LSe6-4</strain>
    </source>
</reference>
<protein>
    <submittedName>
        <fullName evidence="4">P-loop domain-containing protein</fullName>
    </submittedName>
</protein>
<accession>A0ABV4GX74</accession>
<evidence type="ECO:0000259" key="2">
    <source>
        <dbReference type="Pfam" id="PF20446"/>
    </source>
</evidence>
<dbReference type="PANTHER" id="PTHR38149:SF1">
    <property type="entry name" value="ATPASE"/>
    <property type="match status" value="1"/>
</dbReference>
<dbReference type="Proteomes" id="UP001565927">
    <property type="component" value="Unassembled WGS sequence"/>
</dbReference>